<name>A0ABW4GF62_9ACTN</name>
<keyword evidence="3" id="KW-0808">Transferase</keyword>
<dbReference type="Proteomes" id="UP001597097">
    <property type="component" value="Unassembled WGS sequence"/>
</dbReference>
<evidence type="ECO:0000313" key="4">
    <source>
        <dbReference type="Proteomes" id="UP001597097"/>
    </source>
</evidence>
<evidence type="ECO:0000259" key="2">
    <source>
        <dbReference type="PROSITE" id="PS51084"/>
    </source>
</evidence>
<dbReference type="GO" id="GO:0008168">
    <property type="term" value="F:methyltransferase activity"/>
    <property type="evidence" value="ECO:0007669"/>
    <property type="project" value="UniProtKB-KW"/>
</dbReference>
<dbReference type="Pfam" id="PF01230">
    <property type="entry name" value="HIT"/>
    <property type="match status" value="1"/>
</dbReference>
<organism evidence="3 4">
    <name type="scientific">Nonomuraea guangzhouensis</name>
    <dbReference type="NCBI Taxonomy" id="1291555"/>
    <lineage>
        <taxon>Bacteria</taxon>
        <taxon>Bacillati</taxon>
        <taxon>Actinomycetota</taxon>
        <taxon>Actinomycetes</taxon>
        <taxon>Streptosporangiales</taxon>
        <taxon>Streptosporangiaceae</taxon>
        <taxon>Nonomuraea</taxon>
    </lineage>
</organism>
<feature type="short sequence motif" description="Histidine triad motif" evidence="1">
    <location>
        <begin position="17"/>
        <end position="21"/>
    </location>
</feature>
<comment type="caution">
    <text evidence="3">The sequence shown here is derived from an EMBL/GenBank/DDBJ whole genome shotgun (WGS) entry which is preliminary data.</text>
</comment>
<dbReference type="PROSITE" id="PS51084">
    <property type="entry name" value="HIT_2"/>
    <property type="match status" value="1"/>
</dbReference>
<accession>A0ABW4GF62</accession>
<keyword evidence="3" id="KW-0489">Methyltransferase</keyword>
<dbReference type="EMBL" id="JBHUCM010000024">
    <property type="protein sequence ID" value="MFD1541084.1"/>
    <property type="molecule type" value="Genomic_DNA"/>
</dbReference>
<dbReference type="InterPro" id="IPR011146">
    <property type="entry name" value="HIT-like"/>
</dbReference>
<evidence type="ECO:0000256" key="1">
    <source>
        <dbReference type="PROSITE-ProRule" id="PRU00464"/>
    </source>
</evidence>
<feature type="domain" description="HIT" evidence="2">
    <location>
        <begin position="1"/>
        <end position="32"/>
    </location>
</feature>
<dbReference type="GO" id="GO:0032259">
    <property type="term" value="P:methylation"/>
    <property type="evidence" value="ECO:0007669"/>
    <property type="project" value="UniProtKB-KW"/>
</dbReference>
<keyword evidence="4" id="KW-1185">Reference proteome</keyword>
<protein>
    <submittedName>
        <fullName evidence="3">HIT family protein</fullName>
        <ecNumber evidence="3">2.1.1.-</ecNumber>
    </submittedName>
</protein>
<reference evidence="4" key="1">
    <citation type="journal article" date="2019" name="Int. J. Syst. Evol. Microbiol.">
        <title>The Global Catalogue of Microorganisms (GCM) 10K type strain sequencing project: providing services to taxonomists for standard genome sequencing and annotation.</title>
        <authorList>
            <consortium name="The Broad Institute Genomics Platform"/>
            <consortium name="The Broad Institute Genome Sequencing Center for Infectious Disease"/>
            <person name="Wu L."/>
            <person name="Ma J."/>
        </authorList>
    </citation>
    <scope>NUCLEOTIDE SEQUENCE [LARGE SCALE GENOMIC DNA]</scope>
    <source>
        <strain evidence="4">CGMCC 1.15399</strain>
    </source>
</reference>
<evidence type="ECO:0000313" key="3">
    <source>
        <dbReference type="EMBL" id="MFD1541084.1"/>
    </source>
</evidence>
<sequence length="64" mass="6996">MNVKHNTGEAAGQDVFHCHVHVVPRRHGEGLRLSWSSPLASSRDLERVLEQVAEGGSAEQLVLP</sequence>
<proteinExistence type="predicted"/>
<dbReference type="RefSeq" id="WP_219530579.1">
    <property type="nucleotide sequence ID" value="NZ_JAHKRM010000009.1"/>
</dbReference>
<gene>
    <name evidence="3" type="ORF">ACFSJ0_28800</name>
</gene>
<dbReference type="EC" id="2.1.1.-" evidence="3"/>